<dbReference type="GeneID" id="48277189"/>
<gene>
    <name evidence="1" type="ORF">LS41612_13395</name>
    <name evidence="2" type="ORF">NCTC10338_02020</name>
</gene>
<dbReference type="EMBL" id="CP019980">
    <property type="protein sequence ID" value="AVK97187.1"/>
    <property type="molecule type" value="Genomic_DNA"/>
</dbReference>
<evidence type="ECO:0000313" key="1">
    <source>
        <dbReference type="EMBL" id="AVK97187.1"/>
    </source>
</evidence>
<dbReference type="InterPro" id="IPR037883">
    <property type="entry name" value="Knr4/Smi1-like_sf"/>
</dbReference>
<dbReference type="RefSeq" id="WP_024363651.1">
    <property type="nucleotide sequence ID" value="NZ_BJNS01000001.1"/>
</dbReference>
<sequence length="149" mass="17471">MKDINELQNKYQALYDFDGVTKESLDKIENELQIKLPNNFREISGFYSGGIVGGIDIHSFQFSEPTNFIRETIRIREAVGLPNRFVVIAEQTESIIVMDTEKTPSIIWLDSVEINKLEQQDFISKPDVWEDFSDFFHQILEDEEEERIY</sequence>
<protein>
    <submittedName>
        <fullName evidence="2">Protein YobK</fullName>
    </submittedName>
    <submittedName>
        <fullName evidence="1">SMI1/KNR4 family protein</fullName>
    </submittedName>
</protein>
<name>A0A2S0K1F7_LYSSH</name>
<evidence type="ECO:0000313" key="2">
    <source>
        <dbReference type="EMBL" id="SUV16933.1"/>
    </source>
</evidence>
<dbReference type="Proteomes" id="UP000255295">
    <property type="component" value="Unassembled WGS sequence"/>
</dbReference>
<evidence type="ECO:0000313" key="4">
    <source>
        <dbReference type="Proteomes" id="UP000255295"/>
    </source>
</evidence>
<dbReference type="Gene3D" id="3.40.1580.10">
    <property type="entry name" value="SMI1/KNR4-like"/>
    <property type="match status" value="1"/>
</dbReference>
<reference evidence="2 4" key="2">
    <citation type="submission" date="2018-06" db="EMBL/GenBank/DDBJ databases">
        <authorList>
            <consortium name="Pathogen Informatics"/>
            <person name="Doyle S."/>
        </authorList>
    </citation>
    <scope>NUCLEOTIDE SEQUENCE [LARGE SCALE GENOMIC DNA]</scope>
    <source>
        <strain evidence="2 4">NCTC10338</strain>
    </source>
</reference>
<dbReference type="Pfam" id="PF14567">
    <property type="entry name" value="SUKH_5"/>
    <property type="match status" value="1"/>
</dbReference>
<reference evidence="1 3" key="1">
    <citation type="submission" date="2017-03" db="EMBL/GenBank/DDBJ databases">
        <title>The whole genome sequencing and assembly of Lysinibacillus sphaericus DSM 28T strain.</title>
        <authorList>
            <person name="Lee Y.-J."/>
            <person name="Yi H."/>
            <person name="Bahn Y.-S."/>
            <person name="Kim J.F."/>
            <person name="Lee D.-W."/>
        </authorList>
    </citation>
    <scope>NUCLEOTIDE SEQUENCE [LARGE SCALE GENOMIC DNA]</scope>
    <source>
        <strain evidence="1 3">DSM 28</strain>
    </source>
</reference>
<organism evidence="1 3">
    <name type="scientific">Lysinibacillus sphaericus</name>
    <name type="common">Bacillus sphaericus</name>
    <dbReference type="NCBI Taxonomy" id="1421"/>
    <lineage>
        <taxon>Bacteria</taxon>
        <taxon>Bacillati</taxon>
        <taxon>Bacillota</taxon>
        <taxon>Bacilli</taxon>
        <taxon>Bacillales</taxon>
        <taxon>Bacillaceae</taxon>
        <taxon>Lysinibacillus</taxon>
    </lineage>
</organism>
<dbReference type="Proteomes" id="UP000238825">
    <property type="component" value="Chromosome"/>
</dbReference>
<dbReference type="EMBL" id="UFSZ01000001">
    <property type="protein sequence ID" value="SUV16933.1"/>
    <property type="molecule type" value="Genomic_DNA"/>
</dbReference>
<evidence type="ECO:0000313" key="3">
    <source>
        <dbReference type="Proteomes" id="UP000238825"/>
    </source>
</evidence>
<dbReference type="AlphaFoldDB" id="A0A2S0K1F7"/>
<proteinExistence type="predicted"/>
<accession>A0A2S0K1F7</accession>
<dbReference type="SUPFAM" id="SSF160631">
    <property type="entry name" value="SMI1/KNR4-like"/>
    <property type="match status" value="1"/>
</dbReference>